<name>A0A845S7P3_9PROT</name>
<comment type="function">
    <text evidence="4">Catalyzes the complicated ring closure reaction between the two acyclic compounds 1-deoxy-D-xylulose-5-phosphate (DXP) and 3-amino-2-oxopropyl phosphate (1-amino-acetone-3-phosphate or AAP) to form pyridoxine 5'-phosphate (PNP) and inorganic phosphate.</text>
</comment>
<comment type="subcellular location">
    <subcellularLocation>
        <location evidence="4">Cytoplasm</location>
    </subcellularLocation>
</comment>
<evidence type="ECO:0000313" key="6">
    <source>
        <dbReference type="EMBL" id="NCU62567.1"/>
    </source>
</evidence>
<dbReference type="CDD" id="cd00003">
    <property type="entry name" value="PNPsynthase"/>
    <property type="match status" value="1"/>
</dbReference>
<dbReference type="AlphaFoldDB" id="A0A845S7P3"/>
<gene>
    <name evidence="4" type="primary">pdxJ</name>
    <name evidence="6" type="ORF">EBV78_00495</name>
</gene>
<feature type="active site" description="Proton donor" evidence="4">
    <location>
        <position position="197"/>
    </location>
</feature>
<evidence type="ECO:0000256" key="5">
    <source>
        <dbReference type="NCBIfam" id="TIGR00559"/>
    </source>
</evidence>
<feature type="binding site" evidence="4">
    <location>
        <begin position="12"/>
        <end position="13"/>
    </location>
    <ligand>
        <name>1-deoxy-D-xylulose 5-phosphate</name>
        <dbReference type="ChEBI" id="CHEBI:57792"/>
    </ligand>
</feature>
<organism evidence="6 7">
    <name type="scientific">Candidatus Fonsibacter lacus</name>
    <dbReference type="NCBI Taxonomy" id="2576439"/>
    <lineage>
        <taxon>Bacteria</taxon>
        <taxon>Pseudomonadati</taxon>
        <taxon>Pseudomonadota</taxon>
        <taxon>Alphaproteobacteria</taxon>
        <taxon>Candidatus Pelagibacterales</taxon>
        <taxon>Candidatus Pelagibacterales incertae sedis</taxon>
        <taxon>Candidatus Fonsibacter</taxon>
    </lineage>
</organism>
<keyword evidence="2 4" id="KW-0808">Transferase</keyword>
<evidence type="ECO:0000256" key="1">
    <source>
        <dbReference type="ARBA" id="ARBA00022490"/>
    </source>
</evidence>
<comment type="similarity">
    <text evidence="4">Belongs to the PNP synthase family.</text>
</comment>
<dbReference type="NCBIfam" id="TIGR00559">
    <property type="entry name" value="pdxJ"/>
    <property type="match status" value="1"/>
</dbReference>
<comment type="subunit">
    <text evidence="4">Homooctamer; tetramer of dimers.</text>
</comment>
<dbReference type="InterPro" id="IPR004569">
    <property type="entry name" value="PyrdxlP_synth_PdxJ"/>
</dbReference>
<feature type="binding site" evidence="4">
    <location>
        <position position="198"/>
    </location>
    <ligand>
        <name>3-amino-2-oxopropyl phosphate</name>
        <dbReference type="ChEBI" id="CHEBI:57279"/>
    </ligand>
</feature>
<dbReference type="PANTHER" id="PTHR30456:SF0">
    <property type="entry name" value="PYRIDOXINE 5'-PHOSPHATE SYNTHASE"/>
    <property type="match status" value="1"/>
</dbReference>
<dbReference type="Pfam" id="PF03740">
    <property type="entry name" value="PdxJ"/>
    <property type="match status" value="1"/>
</dbReference>
<evidence type="ECO:0000313" key="7">
    <source>
        <dbReference type="Proteomes" id="UP000572953"/>
    </source>
</evidence>
<dbReference type="SUPFAM" id="SSF63892">
    <property type="entry name" value="Pyridoxine 5'-phosphate synthase"/>
    <property type="match status" value="1"/>
</dbReference>
<feature type="active site" description="Proton acceptor" evidence="4">
    <location>
        <position position="73"/>
    </location>
</feature>
<dbReference type="Proteomes" id="UP000572953">
    <property type="component" value="Unassembled WGS sequence"/>
</dbReference>
<dbReference type="HAMAP" id="MF_00279">
    <property type="entry name" value="PdxJ"/>
    <property type="match status" value="1"/>
</dbReference>
<feature type="binding site" evidence="4">
    <location>
        <position position="103"/>
    </location>
    <ligand>
        <name>1-deoxy-D-xylulose 5-phosphate</name>
        <dbReference type="ChEBI" id="CHEBI:57792"/>
    </ligand>
</feature>
<keyword evidence="1 4" id="KW-0963">Cytoplasm</keyword>
<evidence type="ECO:0000256" key="2">
    <source>
        <dbReference type="ARBA" id="ARBA00022679"/>
    </source>
</evidence>
<sequence length="244" mass="28234">MRKRIRLGFNIDHVATVRNARGDDYPSPLRAAMIAQNNGADSITVHLREDRRHIRDHDLIELKKKIKIPLNLEMALTPEMLKIALKLKPKYVCIVPEKRKEVTTEGGLNLNYKKDYLKKVIHLLKNKNIQVSLFIEPDLKTVHLAKQLGSNNIELHTGKYCRFFREKNNLNIKKEFLRIKNSAKLGNMLNLGVHAGHGLNYQTSKKISEIHEIEELNIGHFFISESIFFGIANVLKKFNKILKR</sequence>
<dbReference type="GO" id="GO:0005829">
    <property type="term" value="C:cytosol"/>
    <property type="evidence" value="ECO:0007669"/>
    <property type="project" value="TreeGrafter"/>
</dbReference>
<feature type="binding site" evidence="4">
    <location>
        <position position="48"/>
    </location>
    <ligand>
        <name>1-deoxy-D-xylulose 5-phosphate</name>
        <dbReference type="ChEBI" id="CHEBI:57792"/>
    </ligand>
</feature>
<comment type="caution">
    <text evidence="6">The sequence shown here is derived from an EMBL/GenBank/DDBJ whole genome shotgun (WGS) entry which is preliminary data.</text>
</comment>
<dbReference type="GO" id="GO:0033856">
    <property type="term" value="F:pyridoxine 5'-phosphate synthase activity"/>
    <property type="evidence" value="ECO:0007669"/>
    <property type="project" value="UniProtKB-UniRule"/>
</dbReference>
<feature type="active site" description="Proton acceptor" evidence="4">
    <location>
        <position position="46"/>
    </location>
</feature>
<dbReference type="InterPro" id="IPR013785">
    <property type="entry name" value="Aldolase_TIM"/>
</dbReference>
<feature type="binding site" evidence="4">
    <location>
        <position position="53"/>
    </location>
    <ligand>
        <name>1-deoxy-D-xylulose 5-phosphate</name>
        <dbReference type="ChEBI" id="CHEBI:57792"/>
    </ligand>
</feature>
<reference evidence="6 7" key="1">
    <citation type="submission" date="2018-10" db="EMBL/GenBank/DDBJ databases">
        <title>Iterative Subtractive Binning of Freshwater Chronoseries Metagenomes Recovers Nearly Complete Genomes from over Four Hundred Novel Species.</title>
        <authorList>
            <person name="Rodriguez-R L.M."/>
            <person name="Tsementzi D."/>
            <person name="Luo C."/>
            <person name="Konstantinidis K.T."/>
        </authorList>
    </citation>
    <scope>NUCLEOTIDE SEQUENCE [LARGE SCALE GENOMIC DNA]</scope>
    <source>
        <strain evidence="6">WB7_2B_003</strain>
    </source>
</reference>
<comment type="pathway">
    <text evidence="4">Cofactor biosynthesis; pyridoxine 5'-phosphate biosynthesis; pyridoxine 5'-phosphate from D-erythrose 4-phosphate: step 5/5.</text>
</comment>
<dbReference type="InterPro" id="IPR036130">
    <property type="entry name" value="Pyridoxine-5'_phos_synth"/>
</dbReference>
<feature type="binding site" evidence="4">
    <location>
        <position position="21"/>
    </location>
    <ligand>
        <name>3-amino-2-oxopropyl phosphate</name>
        <dbReference type="ChEBI" id="CHEBI:57279"/>
    </ligand>
</feature>
<dbReference type="EMBL" id="RGGN01000006">
    <property type="protein sequence ID" value="NCU62567.1"/>
    <property type="molecule type" value="Genomic_DNA"/>
</dbReference>
<keyword evidence="3 4" id="KW-0664">Pyridoxine biosynthesis</keyword>
<feature type="binding site" evidence="4">
    <location>
        <begin position="219"/>
        <end position="220"/>
    </location>
    <ligand>
        <name>3-amino-2-oxopropyl phosphate</name>
        <dbReference type="ChEBI" id="CHEBI:57279"/>
    </ligand>
</feature>
<proteinExistence type="inferred from homology"/>
<dbReference type="Gene3D" id="3.20.20.70">
    <property type="entry name" value="Aldolase class I"/>
    <property type="match status" value="1"/>
</dbReference>
<dbReference type="PANTHER" id="PTHR30456">
    <property type="entry name" value="PYRIDOXINE 5'-PHOSPHATE SYNTHASE"/>
    <property type="match status" value="1"/>
</dbReference>
<dbReference type="UniPathway" id="UPA00244">
    <property type="reaction ID" value="UER00313"/>
</dbReference>
<dbReference type="GO" id="GO:0008615">
    <property type="term" value="P:pyridoxine biosynthetic process"/>
    <property type="evidence" value="ECO:0007669"/>
    <property type="project" value="UniProtKB-UniRule"/>
</dbReference>
<dbReference type="NCBIfam" id="NF003627">
    <property type="entry name" value="PRK05265.1-5"/>
    <property type="match status" value="1"/>
</dbReference>
<protein>
    <recommendedName>
        <fullName evidence="4 5">Pyridoxine 5'-phosphate synthase</fullName>
        <shortName evidence="4">PNP synthase</shortName>
        <ecNumber evidence="4 5">2.6.99.2</ecNumber>
    </recommendedName>
</protein>
<dbReference type="NCBIfam" id="NF003625">
    <property type="entry name" value="PRK05265.1-3"/>
    <property type="match status" value="1"/>
</dbReference>
<dbReference type="EC" id="2.6.99.2" evidence="4 5"/>
<evidence type="ECO:0000256" key="3">
    <source>
        <dbReference type="ARBA" id="ARBA00023096"/>
    </source>
</evidence>
<comment type="catalytic activity">
    <reaction evidence="4">
        <text>3-amino-2-oxopropyl phosphate + 1-deoxy-D-xylulose 5-phosphate = pyridoxine 5'-phosphate + phosphate + 2 H2O + H(+)</text>
        <dbReference type="Rhea" id="RHEA:15265"/>
        <dbReference type="ChEBI" id="CHEBI:15377"/>
        <dbReference type="ChEBI" id="CHEBI:15378"/>
        <dbReference type="ChEBI" id="CHEBI:43474"/>
        <dbReference type="ChEBI" id="CHEBI:57279"/>
        <dbReference type="ChEBI" id="CHEBI:57792"/>
        <dbReference type="ChEBI" id="CHEBI:58589"/>
        <dbReference type="EC" id="2.6.99.2"/>
    </reaction>
</comment>
<accession>A0A845S7P3</accession>
<feature type="site" description="Transition state stabilizer" evidence="4">
    <location>
        <position position="154"/>
    </location>
</feature>
<feature type="binding site" evidence="4">
    <location>
        <position position="10"/>
    </location>
    <ligand>
        <name>3-amino-2-oxopropyl phosphate</name>
        <dbReference type="ChEBI" id="CHEBI:57279"/>
    </ligand>
</feature>
<evidence type="ECO:0000256" key="4">
    <source>
        <dbReference type="HAMAP-Rule" id="MF_00279"/>
    </source>
</evidence>